<name>A0A8T1XQI4_9BRAS</name>
<evidence type="ECO:0000313" key="3">
    <source>
        <dbReference type="EMBL" id="KAG7534474.1"/>
    </source>
</evidence>
<feature type="transmembrane region" description="Helical" evidence="1">
    <location>
        <begin position="314"/>
        <end position="337"/>
    </location>
</feature>
<sequence length="372" mass="43192">MDMISNLSDDLLLKILSQLPTKDVVETMFLSKRWKFLWMMVPKLDYDDSVYEYFDDERVEYRVFREYVDRFLVLYKSPVLETLKFNLGCWLSTTDDMSTWIRFAIARRVRELEIYRSFDADDYSFELPRCLYTFEKLVVLKLYKSITLDVPREVCLSSLKVLHILSVHYKDKNSLRRLLSGCPVLEELVIDKSEGDYPPSLYVIMNSLERLSILNEFHDTGEETSFVDEKLVMNVPSLKYLNYVDIFDLGHLCSSENMPELVEANVKLVCESPEKLMRSLTSVKRLSLCLYGSMVNKHKPYLNIFHCSISNVRMFLTSLCSFSIILNFISLFALSYVDVAQNGGIYLLGCSKVLLNYSFSSSTSVGRSVYVP</sequence>
<dbReference type="InterPro" id="IPR001810">
    <property type="entry name" value="F-box_dom"/>
</dbReference>
<dbReference type="EMBL" id="JAEFBK010000013">
    <property type="protein sequence ID" value="KAG7534474.1"/>
    <property type="molecule type" value="Genomic_DNA"/>
</dbReference>
<dbReference type="SMART" id="SM00256">
    <property type="entry name" value="FBOX"/>
    <property type="match status" value="1"/>
</dbReference>
<dbReference type="Pfam" id="PF00646">
    <property type="entry name" value="F-box"/>
    <property type="match status" value="1"/>
</dbReference>
<accession>A0A8T1XQI4</accession>
<keyword evidence="1" id="KW-0812">Transmembrane</keyword>
<organism evidence="3 4">
    <name type="scientific">Arabidopsis thaliana x Arabidopsis arenosa</name>
    <dbReference type="NCBI Taxonomy" id="1240361"/>
    <lineage>
        <taxon>Eukaryota</taxon>
        <taxon>Viridiplantae</taxon>
        <taxon>Streptophyta</taxon>
        <taxon>Embryophyta</taxon>
        <taxon>Tracheophyta</taxon>
        <taxon>Spermatophyta</taxon>
        <taxon>Magnoliopsida</taxon>
        <taxon>eudicotyledons</taxon>
        <taxon>Gunneridae</taxon>
        <taxon>Pentapetalae</taxon>
        <taxon>rosids</taxon>
        <taxon>malvids</taxon>
        <taxon>Brassicales</taxon>
        <taxon>Brassicaceae</taxon>
        <taxon>Camelineae</taxon>
        <taxon>Arabidopsis</taxon>
    </lineage>
</organism>
<dbReference type="AlphaFoldDB" id="A0A8T1XQI4"/>
<keyword evidence="1" id="KW-1133">Transmembrane helix</keyword>
<dbReference type="PANTHER" id="PTHR31900:SF34">
    <property type="entry name" value="EMB|CAB62440.1-RELATED"/>
    <property type="match status" value="1"/>
</dbReference>
<protein>
    <submittedName>
        <fullName evidence="3">F-box-like domain superfamily</fullName>
    </submittedName>
</protein>
<keyword evidence="1" id="KW-0472">Membrane</keyword>
<reference evidence="3 4" key="1">
    <citation type="submission" date="2020-12" db="EMBL/GenBank/DDBJ databases">
        <title>Concerted genomic and epigenomic changes stabilize Arabidopsis allopolyploids.</title>
        <authorList>
            <person name="Chen Z."/>
        </authorList>
    </citation>
    <scope>NUCLEOTIDE SEQUENCE [LARGE SCALE GENOMIC DNA]</scope>
    <source>
        <strain evidence="3">Allo738</strain>
        <tissue evidence="3">Leaf</tissue>
    </source>
</reference>
<gene>
    <name evidence="3" type="ORF">ISN45_Aa08g020240</name>
</gene>
<comment type="caution">
    <text evidence="3">The sequence shown here is derived from an EMBL/GenBank/DDBJ whole genome shotgun (WGS) entry which is preliminary data.</text>
</comment>
<dbReference type="Proteomes" id="UP000694240">
    <property type="component" value="Chromosome 13"/>
</dbReference>
<dbReference type="InterPro" id="IPR050232">
    <property type="entry name" value="FBL13/AtMIF1-like"/>
</dbReference>
<dbReference type="PANTHER" id="PTHR31900">
    <property type="entry name" value="F-BOX/RNI SUPERFAMILY PROTEIN-RELATED"/>
    <property type="match status" value="1"/>
</dbReference>
<feature type="domain" description="F-box" evidence="2">
    <location>
        <begin position="1"/>
        <end position="54"/>
    </location>
</feature>
<dbReference type="PROSITE" id="PS50181">
    <property type="entry name" value="FBOX"/>
    <property type="match status" value="1"/>
</dbReference>
<evidence type="ECO:0000259" key="2">
    <source>
        <dbReference type="PROSITE" id="PS50181"/>
    </source>
</evidence>
<evidence type="ECO:0000256" key="1">
    <source>
        <dbReference type="SAM" id="Phobius"/>
    </source>
</evidence>
<proteinExistence type="predicted"/>
<keyword evidence="4" id="KW-1185">Reference proteome</keyword>
<dbReference type="Pfam" id="PF24758">
    <property type="entry name" value="LRR_At5g56370"/>
    <property type="match status" value="1"/>
</dbReference>
<dbReference type="CDD" id="cd22160">
    <property type="entry name" value="F-box_AtFBL13-like"/>
    <property type="match status" value="1"/>
</dbReference>
<dbReference type="InterPro" id="IPR055411">
    <property type="entry name" value="LRR_FXL15/At3g58940/PEG3-like"/>
</dbReference>
<dbReference type="InterPro" id="IPR053781">
    <property type="entry name" value="F-box_AtFBL13-like"/>
</dbReference>
<evidence type="ECO:0000313" key="4">
    <source>
        <dbReference type="Proteomes" id="UP000694240"/>
    </source>
</evidence>